<dbReference type="EC" id="4.3.2.10" evidence="3"/>
<comment type="caution">
    <text evidence="18">The sequence shown here is derived from an EMBL/GenBank/DDBJ whole genome shotgun (WGS) entry which is preliminary data.</text>
</comment>
<comment type="catalytic activity">
    <reaction evidence="16">
        <text>L-glutamine + H2O = L-glutamate + NH4(+)</text>
        <dbReference type="Rhea" id="RHEA:15889"/>
        <dbReference type="ChEBI" id="CHEBI:15377"/>
        <dbReference type="ChEBI" id="CHEBI:28938"/>
        <dbReference type="ChEBI" id="CHEBI:29985"/>
        <dbReference type="ChEBI" id="CHEBI:58359"/>
        <dbReference type="EC" id="3.5.1.2"/>
    </reaction>
</comment>
<evidence type="ECO:0000256" key="16">
    <source>
        <dbReference type="ARBA" id="ARBA00049534"/>
    </source>
</evidence>
<keyword evidence="7" id="KW-0378">Hydrolase</keyword>
<dbReference type="SUPFAM" id="SSF52317">
    <property type="entry name" value="Class I glutamine amidotransferase-like"/>
    <property type="match status" value="1"/>
</dbReference>
<dbReference type="EC" id="3.5.1.2" evidence="4"/>
<comment type="catalytic activity">
    <reaction evidence="15">
        <text>5-[(5-phospho-1-deoxy-D-ribulos-1-ylimino)methylamino]-1-(5-phospho-beta-D-ribosyl)imidazole-4-carboxamide + L-glutamine = D-erythro-1-(imidazol-4-yl)glycerol 3-phosphate + 5-amino-1-(5-phospho-beta-D-ribosyl)imidazole-4-carboxamide + L-glutamate + H(+)</text>
        <dbReference type="Rhea" id="RHEA:24793"/>
        <dbReference type="ChEBI" id="CHEBI:15378"/>
        <dbReference type="ChEBI" id="CHEBI:29985"/>
        <dbReference type="ChEBI" id="CHEBI:58278"/>
        <dbReference type="ChEBI" id="CHEBI:58359"/>
        <dbReference type="ChEBI" id="CHEBI:58475"/>
        <dbReference type="ChEBI" id="CHEBI:58525"/>
        <dbReference type="EC" id="4.3.2.10"/>
    </reaction>
</comment>
<feature type="domain" description="Glutamine amidotransferase" evidence="17">
    <location>
        <begin position="4"/>
        <end position="199"/>
    </location>
</feature>
<comment type="pathway">
    <text evidence="1">Amino-acid biosynthesis; L-histidine biosynthesis; L-histidine from 5-phospho-alpha-D-ribose 1-diphosphate: step 5/9.</text>
</comment>
<dbReference type="RefSeq" id="WP_307681871.1">
    <property type="nucleotide sequence ID" value="NZ_JAUSQX010000001.1"/>
</dbReference>
<dbReference type="GO" id="GO:0016757">
    <property type="term" value="F:glycosyltransferase activity"/>
    <property type="evidence" value="ECO:0007669"/>
    <property type="project" value="UniProtKB-KW"/>
</dbReference>
<evidence type="ECO:0000256" key="9">
    <source>
        <dbReference type="ARBA" id="ARBA00023102"/>
    </source>
</evidence>
<keyword evidence="18" id="KW-0328">Glycosyltransferase</keyword>
<keyword evidence="10" id="KW-0456">Lyase</keyword>
<name>A0ABT9NDY4_9ACTO</name>
<proteinExistence type="predicted"/>
<evidence type="ECO:0000256" key="5">
    <source>
        <dbReference type="ARBA" id="ARBA00016320"/>
    </source>
</evidence>
<gene>
    <name evidence="18" type="ORF">J2S70_000180</name>
</gene>
<keyword evidence="18" id="KW-0808">Transferase</keyword>
<protein>
    <recommendedName>
        <fullName evidence="5">Imidazole glycerol phosphate synthase subunit HisH</fullName>
        <ecNumber evidence="4">3.5.1.2</ecNumber>
        <ecNumber evidence="3">4.3.2.10</ecNumber>
    </recommendedName>
    <alternativeName>
        <fullName evidence="12">IGP synthase glutaminase subunit</fullName>
    </alternativeName>
    <alternativeName>
        <fullName evidence="13">IGP synthase subunit HisH</fullName>
    </alternativeName>
    <alternativeName>
        <fullName evidence="14">ImGP synthase subunit HisH</fullName>
    </alternativeName>
</protein>
<dbReference type="Pfam" id="PF00117">
    <property type="entry name" value="GATase"/>
    <property type="match status" value="1"/>
</dbReference>
<evidence type="ECO:0000256" key="1">
    <source>
        <dbReference type="ARBA" id="ARBA00005091"/>
    </source>
</evidence>
<evidence type="ECO:0000259" key="17">
    <source>
        <dbReference type="Pfam" id="PF00117"/>
    </source>
</evidence>
<evidence type="ECO:0000256" key="7">
    <source>
        <dbReference type="ARBA" id="ARBA00022801"/>
    </source>
</evidence>
<keyword evidence="6" id="KW-0028">Amino-acid biosynthesis</keyword>
<dbReference type="InterPro" id="IPR010139">
    <property type="entry name" value="Imidazole-glycPsynth_HisH"/>
</dbReference>
<dbReference type="PROSITE" id="PS51273">
    <property type="entry name" value="GATASE_TYPE_1"/>
    <property type="match status" value="1"/>
</dbReference>
<evidence type="ECO:0000256" key="4">
    <source>
        <dbReference type="ARBA" id="ARBA00012918"/>
    </source>
</evidence>
<evidence type="ECO:0000313" key="19">
    <source>
        <dbReference type="Proteomes" id="UP001243212"/>
    </source>
</evidence>
<evidence type="ECO:0000256" key="13">
    <source>
        <dbReference type="ARBA" id="ARBA00031411"/>
    </source>
</evidence>
<organism evidence="18 19">
    <name type="scientific">Trueperella bonasi</name>
    <dbReference type="NCBI Taxonomy" id="312286"/>
    <lineage>
        <taxon>Bacteria</taxon>
        <taxon>Bacillati</taxon>
        <taxon>Actinomycetota</taxon>
        <taxon>Actinomycetes</taxon>
        <taxon>Actinomycetales</taxon>
        <taxon>Actinomycetaceae</taxon>
        <taxon>Trueperella</taxon>
    </lineage>
</organism>
<keyword evidence="19" id="KW-1185">Reference proteome</keyword>
<dbReference type="Gene3D" id="3.40.50.880">
    <property type="match status" value="1"/>
</dbReference>
<dbReference type="InterPro" id="IPR029062">
    <property type="entry name" value="Class_I_gatase-like"/>
</dbReference>
<evidence type="ECO:0000256" key="12">
    <source>
        <dbReference type="ARBA" id="ARBA00030129"/>
    </source>
</evidence>
<evidence type="ECO:0000313" key="18">
    <source>
        <dbReference type="EMBL" id="MDP9805598.1"/>
    </source>
</evidence>
<comment type="subunit">
    <text evidence="2">Heterodimer of HisH and HisF.</text>
</comment>
<evidence type="ECO:0000256" key="11">
    <source>
        <dbReference type="ARBA" id="ARBA00025299"/>
    </source>
</evidence>
<evidence type="ECO:0000256" key="10">
    <source>
        <dbReference type="ARBA" id="ARBA00023239"/>
    </source>
</evidence>
<evidence type="ECO:0000256" key="3">
    <source>
        <dbReference type="ARBA" id="ARBA00012809"/>
    </source>
</evidence>
<dbReference type="Proteomes" id="UP001243212">
    <property type="component" value="Unassembled WGS sequence"/>
</dbReference>
<reference evidence="18 19" key="1">
    <citation type="submission" date="2023-07" db="EMBL/GenBank/DDBJ databases">
        <title>Sequencing the genomes of 1000 actinobacteria strains.</title>
        <authorList>
            <person name="Klenk H.-P."/>
        </authorList>
    </citation>
    <scope>NUCLEOTIDE SEQUENCE [LARGE SCALE GENOMIC DNA]</scope>
    <source>
        <strain evidence="18 19">DSM 17163</strain>
    </source>
</reference>
<dbReference type="PANTHER" id="PTHR42701:SF1">
    <property type="entry name" value="IMIDAZOLE GLYCEROL PHOSPHATE SYNTHASE SUBUNIT HISH"/>
    <property type="match status" value="1"/>
</dbReference>
<keyword evidence="8 18" id="KW-0315">Glutamine amidotransferase</keyword>
<evidence type="ECO:0000256" key="2">
    <source>
        <dbReference type="ARBA" id="ARBA00011152"/>
    </source>
</evidence>
<evidence type="ECO:0000256" key="14">
    <source>
        <dbReference type="ARBA" id="ARBA00032399"/>
    </source>
</evidence>
<sequence length="202" mass="21961">MIAVVDLGQDSATLTQALRSLGADVLVTSDPEFLREANGLILDTGAPMDTTMEKLKAMRADRMIERRIAGGRPVLGIGTGMHAMFERSTEPAAEGLAQIPGIVETLPAPRTQWARVKAPCESVLFEGIEDQQFYFEHAHAVHSDPAAELTEELFDPPLVAFCECESPIVAALEYGPLMATQFHPERSADAGLELLRNWLATC</sequence>
<evidence type="ECO:0000256" key="6">
    <source>
        <dbReference type="ARBA" id="ARBA00022605"/>
    </source>
</evidence>
<evidence type="ECO:0000256" key="8">
    <source>
        <dbReference type="ARBA" id="ARBA00022962"/>
    </source>
</evidence>
<dbReference type="PANTHER" id="PTHR42701">
    <property type="entry name" value="IMIDAZOLE GLYCEROL PHOSPHATE SYNTHASE SUBUNIT HISH"/>
    <property type="match status" value="1"/>
</dbReference>
<accession>A0ABT9NDY4</accession>
<keyword evidence="9" id="KW-0368">Histidine biosynthesis</keyword>
<comment type="function">
    <text evidence="11">IGPS catalyzes the conversion of PRFAR and glutamine to IGP, AICAR and glutamate. The HisH subunit catalyzes the hydrolysis of glutamine to glutamate and ammonia as part of the synthesis of IGP and AICAR. The resulting ammonia molecule is channeled to the active site of HisF.</text>
</comment>
<dbReference type="EMBL" id="JAUSQX010000001">
    <property type="protein sequence ID" value="MDP9805598.1"/>
    <property type="molecule type" value="Genomic_DNA"/>
</dbReference>
<evidence type="ECO:0000256" key="15">
    <source>
        <dbReference type="ARBA" id="ARBA00047838"/>
    </source>
</evidence>
<dbReference type="InterPro" id="IPR017926">
    <property type="entry name" value="GATASE"/>
</dbReference>